<dbReference type="CDD" id="cd11363">
    <property type="entry name" value="RNase_PH_PNPase_1"/>
    <property type="match status" value="1"/>
</dbReference>
<dbReference type="AlphaFoldDB" id="C8PR18"/>
<dbReference type="InterPro" id="IPR004087">
    <property type="entry name" value="KH_dom"/>
</dbReference>
<dbReference type="Proteomes" id="UP000004509">
    <property type="component" value="Unassembled WGS sequence"/>
</dbReference>
<evidence type="ECO:0000256" key="9">
    <source>
        <dbReference type="HAMAP-Rule" id="MF_01595"/>
    </source>
</evidence>
<dbReference type="InterPro" id="IPR015847">
    <property type="entry name" value="ExoRNase_PH_dom2"/>
</dbReference>
<keyword evidence="8 9" id="KW-0694">RNA-binding</keyword>
<dbReference type="SUPFAM" id="SSF55666">
    <property type="entry name" value="Ribonuclease PH domain 2-like"/>
    <property type="match status" value="2"/>
</dbReference>
<dbReference type="Pfam" id="PF00013">
    <property type="entry name" value="KH_1"/>
    <property type="match status" value="1"/>
</dbReference>
<evidence type="ECO:0000256" key="5">
    <source>
        <dbReference type="ARBA" id="ARBA00022695"/>
    </source>
</evidence>
<dbReference type="CDD" id="cd02393">
    <property type="entry name" value="KH-I_PNPase"/>
    <property type="match status" value="1"/>
</dbReference>
<evidence type="ECO:0000313" key="11">
    <source>
        <dbReference type="EMBL" id="EEV20122.1"/>
    </source>
</evidence>
<dbReference type="Pfam" id="PF00575">
    <property type="entry name" value="S1"/>
    <property type="match status" value="1"/>
</dbReference>
<dbReference type="EMBL" id="ACYH01000041">
    <property type="protein sequence ID" value="EEV20122.1"/>
    <property type="molecule type" value="Genomic_DNA"/>
</dbReference>
<dbReference type="GO" id="GO:0000175">
    <property type="term" value="F:3'-5'-RNA exonuclease activity"/>
    <property type="evidence" value="ECO:0007669"/>
    <property type="project" value="TreeGrafter"/>
</dbReference>
<dbReference type="SUPFAM" id="SSF50249">
    <property type="entry name" value="Nucleic acid-binding proteins"/>
    <property type="match status" value="1"/>
</dbReference>
<dbReference type="NCBIfam" id="NF008805">
    <property type="entry name" value="PRK11824.1"/>
    <property type="match status" value="1"/>
</dbReference>
<dbReference type="STRING" id="596324.TREVI0001_0888"/>
<comment type="function">
    <text evidence="9">Involved in mRNA degradation. Catalyzes the phosphorolysis of single-stranded polyribonucleotides processively in the 3'- to 5'-direction.</text>
</comment>
<dbReference type="PANTHER" id="PTHR11252:SF0">
    <property type="entry name" value="POLYRIBONUCLEOTIDE NUCLEOTIDYLTRANSFERASE 1, MITOCHONDRIAL"/>
    <property type="match status" value="1"/>
</dbReference>
<dbReference type="eggNOG" id="COG1185">
    <property type="taxonomic scope" value="Bacteria"/>
</dbReference>
<evidence type="ECO:0000256" key="2">
    <source>
        <dbReference type="ARBA" id="ARBA00007404"/>
    </source>
</evidence>
<dbReference type="FunFam" id="3.30.230.70:FF:000002">
    <property type="entry name" value="Polyribonucleotide nucleotidyltransferase"/>
    <property type="match status" value="1"/>
</dbReference>
<dbReference type="SUPFAM" id="SSF54791">
    <property type="entry name" value="Eukaryotic type KH-domain (KH-domain type I)"/>
    <property type="match status" value="1"/>
</dbReference>
<gene>
    <name evidence="9 11" type="primary">pnp</name>
    <name evidence="11" type="ORF">TREVI0001_0888</name>
</gene>
<dbReference type="InterPro" id="IPR036345">
    <property type="entry name" value="ExoRNase_PH_dom2_sf"/>
</dbReference>
<feature type="binding site" evidence="9">
    <location>
        <position position="495"/>
    </location>
    <ligand>
        <name>Mg(2+)</name>
        <dbReference type="ChEBI" id="CHEBI:18420"/>
    </ligand>
</feature>
<evidence type="ECO:0000256" key="4">
    <source>
        <dbReference type="ARBA" id="ARBA00022679"/>
    </source>
</evidence>
<dbReference type="InterPro" id="IPR020568">
    <property type="entry name" value="Ribosomal_Su5_D2-typ_SF"/>
</dbReference>
<dbReference type="InterPro" id="IPR036612">
    <property type="entry name" value="KH_dom_type_1_sf"/>
</dbReference>
<comment type="subcellular location">
    <subcellularLocation>
        <location evidence="1 9">Cytoplasm</location>
    </subcellularLocation>
</comment>
<dbReference type="Pfam" id="PF03725">
    <property type="entry name" value="RNase_PH_C"/>
    <property type="match status" value="2"/>
</dbReference>
<evidence type="ECO:0000256" key="7">
    <source>
        <dbReference type="ARBA" id="ARBA00022842"/>
    </source>
</evidence>
<dbReference type="Pfam" id="PF03726">
    <property type="entry name" value="PNPase"/>
    <property type="match status" value="1"/>
</dbReference>
<dbReference type="FunFam" id="2.40.50.140:FF:000023">
    <property type="entry name" value="Polyribonucleotide nucleotidyltransferase"/>
    <property type="match status" value="1"/>
</dbReference>
<dbReference type="Pfam" id="PF01138">
    <property type="entry name" value="RNase_PH"/>
    <property type="match status" value="2"/>
</dbReference>
<evidence type="ECO:0000256" key="1">
    <source>
        <dbReference type="ARBA" id="ARBA00004496"/>
    </source>
</evidence>
<dbReference type="SUPFAM" id="SSF54211">
    <property type="entry name" value="Ribosomal protein S5 domain 2-like"/>
    <property type="match status" value="2"/>
</dbReference>
<dbReference type="SMART" id="SM00322">
    <property type="entry name" value="KH"/>
    <property type="match status" value="1"/>
</dbReference>
<comment type="similarity">
    <text evidence="2 9">Belongs to the polyribonucleotide nucleotidyltransferase family.</text>
</comment>
<dbReference type="Gene3D" id="3.30.1370.10">
    <property type="entry name" value="K Homology domain, type 1"/>
    <property type="match status" value="1"/>
</dbReference>
<sequence length="703" mass="76471">MEGKIMRQRVTYKIGNEELILETGHLAKQANGAIYAQYGGTAVLATVCASSTAVEGLDYVPVTVDYNEKYYAAGKIPGGFIKREGRPKDKEILVSRLIDRPMRPLFEKAFGREIQIVPTCISSDMINPPDILAVIASSAAVVISDIPFNGPVAGARVAYLDGEFVINPTFSQIEKADMEIVVAGTAEGITMVEGGAHEVSEEIMLKALEKAHEFIKAMCALQNELRAACGKEKLPLAPVNATLANKDAIYAKAYPELSKALYTKGKVERREACDAIRKALAEEYAEQLADETQAKLFAALFDDMEYHILRENILEKGLRVDGRGLEDIRPITCEIGVLPRPHGSAVFTRGETQSLAVVTLGTVFDEQVYDDIEGDRRENFILHYNFPPYSVGEVGRLGTGRREIGHGHLAHRSLMPMIPSREAFPYTIRVVSEILESNGSSSMATVCGGTLSLLHAGVPMKKPVAGIAMGLITDGSRFAVLSDILGEEDHLGDMDFKVAGTAEGITGFQMDIKIAGVSAEIMKKALEQAKKGRLHILGIMNQTISKPSEQVSKYAPRIETLKIPVDKIGALIGPGGKIIKALSEQYHVTINTENDGTVTIYGRDSSSAIGAKAAVIGIVEDPEVGRIYEGTVKCIKDFGAFIEILPGKEGLCHISKLSRNRIEKVTDVLQEGQKVPVKLLEIDKLGRLNLSYIDACEEQEKNR</sequence>
<keyword evidence="6 9" id="KW-0479">Metal-binding</keyword>
<dbReference type="PROSITE" id="PS50126">
    <property type="entry name" value="S1"/>
    <property type="match status" value="1"/>
</dbReference>
<evidence type="ECO:0000259" key="10">
    <source>
        <dbReference type="PROSITE" id="PS50126"/>
    </source>
</evidence>
<name>C8PR18_9SPIR</name>
<dbReference type="InterPro" id="IPR004088">
    <property type="entry name" value="KH_dom_type_1"/>
</dbReference>
<dbReference type="GO" id="GO:0006396">
    <property type="term" value="P:RNA processing"/>
    <property type="evidence" value="ECO:0007669"/>
    <property type="project" value="InterPro"/>
</dbReference>
<dbReference type="CDD" id="cd04472">
    <property type="entry name" value="S1_PNPase"/>
    <property type="match status" value="1"/>
</dbReference>
<reference evidence="11 12" key="1">
    <citation type="submission" date="2009-07" db="EMBL/GenBank/DDBJ databases">
        <authorList>
            <person name="Madupu R."/>
            <person name="Sebastian Y."/>
            <person name="Durkin A.S."/>
            <person name="Torralba M."/>
            <person name="Methe B."/>
            <person name="Sutton G.G."/>
            <person name="Strausberg R.L."/>
            <person name="Nelson K.E."/>
        </authorList>
    </citation>
    <scope>NUCLEOTIDE SEQUENCE [LARGE SCALE GENOMIC DNA]</scope>
    <source>
        <strain evidence="11 12">ATCC 35580</strain>
    </source>
</reference>
<dbReference type="InterPro" id="IPR012340">
    <property type="entry name" value="NA-bd_OB-fold"/>
</dbReference>
<dbReference type="GO" id="GO:0000287">
    <property type="term" value="F:magnesium ion binding"/>
    <property type="evidence" value="ECO:0007669"/>
    <property type="project" value="UniProtKB-UniRule"/>
</dbReference>
<feature type="binding site" evidence="9">
    <location>
        <position position="489"/>
    </location>
    <ligand>
        <name>Mg(2+)</name>
        <dbReference type="ChEBI" id="CHEBI:18420"/>
    </ligand>
</feature>
<comment type="caution">
    <text evidence="11">The sequence shown here is derived from an EMBL/GenBank/DDBJ whole genome shotgun (WGS) entry which is preliminary data.</text>
</comment>
<dbReference type="InterPro" id="IPR001247">
    <property type="entry name" value="ExoRNase_PH_dom1"/>
</dbReference>
<evidence type="ECO:0000313" key="12">
    <source>
        <dbReference type="Proteomes" id="UP000004509"/>
    </source>
</evidence>
<comment type="cofactor">
    <cofactor evidence="9">
        <name>Mg(2+)</name>
        <dbReference type="ChEBI" id="CHEBI:18420"/>
    </cofactor>
</comment>
<evidence type="ECO:0000256" key="8">
    <source>
        <dbReference type="ARBA" id="ARBA00022884"/>
    </source>
</evidence>
<dbReference type="PIRSF" id="PIRSF005499">
    <property type="entry name" value="PNPase"/>
    <property type="match status" value="1"/>
</dbReference>
<evidence type="ECO:0000256" key="6">
    <source>
        <dbReference type="ARBA" id="ARBA00022723"/>
    </source>
</evidence>
<dbReference type="FunFam" id="3.30.230.70:FF:000001">
    <property type="entry name" value="Polyribonucleotide nucleotidyltransferase"/>
    <property type="match status" value="1"/>
</dbReference>
<dbReference type="CDD" id="cd11364">
    <property type="entry name" value="RNase_PH_PNPase_2"/>
    <property type="match status" value="1"/>
</dbReference>
<dbReference type="GO" id="GO:0005829">
    <property type="term" value="C:cytosol"/>
    <property type="evidence" value="ECO:0007669"/>
    <property type="project" value="UniProtKB-ARBA"/>
</dbReference>
<keyword evidence="3 9" id="KW-0963">Cytoplasm</keyword>
<keyword evidence="5 9" id="KW-0548">Nucleotidyltransferase</keyword>
<dbReference type="NCBIfam" id="TIGR03591">
    <property type="entry name" value="polynuc_phos"/>
    <property type="match status" value="1"/>
</dbReference>
<dbReference type="Gene3D" id="3.30.230.70">
    <property type="entry name" value="GHMP Kinase, N-terminal domain"/>
    <property type="match status" value="2"/>
</dbReference>
<dbReference type="InterPro" id="IPR027408">
    <property type="entry name" value="PNPase/RNase_PH_dom_sf"/>
</dbReference>
<dbReference type="PROSITE" id="PS50084">
    <property type="entry name" value="KH_TYPE_1"/>
    <property type="match status" value="1"/>
</dbReference>
<organism evidence="11 12">
    <name type="scientific">Treponema vincentii ATCC 35580</name>
    <dbReference type="NCBI Taxonomy" id="596324"/>
    <lineage>
        <taxon>Bacteria</taxon>
        <taxon>Pseudomonadati</taxon>
        <taxon>Spirochaetota</taxon>
        <taxon>Spirochaetia</taxon>
        <taxon>Spirochaetales</taxon>
        <taxon>Treponemataceae</taxon>
        <taxon>Treponema</taxon>
    </lineage>
</organism>
<dbReference type="Gene3D" id="2.40.50.140">
    <property type="entry name" value="Nucleic acid-binding proteins"/>
    <property type="match status" value="1"/>
</dbReference>
<evidence type="ECO:0000256" key="3">
    <source>
        <dbReference type="ARBA" id="ARBA00022490"/>
    </source>
</evidence>
<dbReference type="InterPro" id="IPR015848">
    <property type="entry name" value="PNPase_PH_RNA-bd_bac/org-type"/>
</dbReference>
<dbReference type="EC" id="2.7.7.8" evidence="9"/>
<keyword evidence="7 9" id="KW-0460">Magnesium</keyword>
<dbReference type="SMART" id="SM00316">
    <property type="entry name" value="S1"/>
    <property type="match status" value="1"/>
</dbReference>
<dbReference type="FunFam" id="3.30.1370.10:FF:000001">
    <property type="entry name" value="Polyribonucleotide nucleotidyltransferase"/>
    <property type="match status" value="1"/>
</dbReference>
<protein>
    <recommendedName>
        <fullName evidence="9">Polyribonucleotide nucleotidyltransferase</fullName>
        <ecNumber evidence="9">2.7.7.8</ecNumber>
    </recommendedName>
    <alternativeName>
        <fullName evidence="9">Polynucleotide phosphorylase</fullName>
        <shortName evidence="9">PNPase</shortName>
    </alternativeName>
</protein>
<dbReference type="GO" id="GO:0004654">
    <property type="term" value="F:polyribonucleotide nucleotidyltransferase activity"/>
    <property type="evidence" value="ECO:0007669"/>
    <property type="project" value="UniProtKB-UniRule"/>
</dbReference>
<accession>C8PR18</accession>
<dbReference type="HAMAP" id="MF_01595">
    <property type="entry name" value="PNPase"/>
    <property type="match status" value="1"/>
</dbReference>
<dbReference type="InterPro" id="IPR012162">
    <property type="entry name" value="PNPase"/>
</dbReference>
<keyword evidence="4 9" id="KW-0808">Transferase</keyword>
<comment type="catalytic activity">
    <reaction evidence="9">
        <text>RNA(n+1) + phosphate = RNA(n) + a ribonucleoside 5'-diphosphate</text>
        <dbReference type="Rhea" id="RHEA:22096"/>
        <dbReference type="Rhea" id="RHEA-COMP:14527"/>
        <dbReference type="Rhea" id="RHEA-COMP:17342"/>
        <dbReference type="ChEBI" id="CHEBI:43474"/>
        <dbReference type="ChEBI" id="CHEBI:57930"/>
        <dbReference type="ChEBI" id="CHEBI:140395"/>
        <dbReference type="EC" id="2.7.7.8"/>
    </reaction>
</comment>
<feature type="domain" description="S1 motif" evidence="10">
    <location>
        <begin position="625"/>
        <end position="693"/>
    </location>
</feature>
<dbReference type="InterPro" id="IPR003029">
    <property type="entry name" value="S1_domain"/>
</dbReference>
<proteinExistence type="inferred from homology"/>
<dbReference type="GO" id="GO:0003723">
    <property type="term" value="F:RNA binding"/>
    <property type="evidence" value="ECO:0007669"/>
    <property type="project" value="UniProtKB-UniRule"/>
</dbReference>
<dbReference type="GO" id="GO:0006402">
    <property type="term" value="P:mRNA catabolic process"/>
    <property type="evidence" value="ECO:0007669"/>
    <property type="project" value="UniProtKB-UniRule"/>
</dbReference>
<dbReference type="PANTHER" id="PTHR11252">
    <property type="entry name" value="POLYRIBONUCLEOTIDE NUCLEOTIDYLTRANSFERASE"/>
    <property type="match status" value="1"/>
</dbReference>